<evidence type="ECO:0000256" key="1">
    <source>
        <dbReference type="SAM" id="MobiDB-lite"/>
    </source>
</evidence>
<dbReference type="EMBL" id="BONX01000024">
    <property type="protein sequence ID" value="GIG97229.1"/>
    <property type="molecule type" value="Genomic_DNA"/>
</dbReference>
<proteinExistence type="predicted"/>
<feature type="compositionally biased region" description="Basic and acidic residues" evidence="1">
    <location>
        <begin position="231"/>
        <end position="242"/>
    </location>
</feature>
<comment type="caution">
    <text evidence="2">The sequence shown here is derived from an EMBL/GenBank/DDBJ whole genome shotgun (WGS) entry which is preliminary data.</text>
</comment>
<accession>A0ABQ4ERG5</accession>
<gene>
    <name evidence="2" type="ORF">Pma05_38020</name>
</gene>
<feature type="region of interest" description="Disordered" evidence="1">
    <location>
        <begin position="228"/>
        <end position="249"/>
    </location>
</feature>
<evidence type="ECO:0000313" key="2">
    <source>
        <dbReference type="EMBL" id="GIG97229.1"/>
    </source>
</evidence>
<dbReference type="Proteomes" id="UP000621500">
    <property type="component" value="Unassembled WGS sequence"/>
</dbReference>
<sequence length="455" mass="49413">MLMFAALLDRSVAGIGELTADGRYFDRQAVARIADVWDNNTFPLFETVLSRPGWLRERRARAALVWMADLGLSRRAWMIEQAAIAGHRLEPLLPALVDRVVHYRDYRRQVWPGVVPLTTTAVASVTTDYDLSRAEVRTVRVERAGQALSGYVALVAPRRYAASDDHGDAVVQLFLDDVWAVRFDSDDRAGATVAADPDVVEVRVGAQGHLRAASATVGFDDPSWHLSHAGRAADADTPDRSAGRRAPRQIKRSPLRGAALDAAMVLHQAMLEIRSVRYSHVVGRVPLREMCDALAGAGTRVLTATSQPRAARDQAFQRLAEEWLTRSPSLADRIADRSPADHWAQAVVPTGSRQPTVVDQPAQAQLTLAAYTAAHTQFGAVRDATAVVNLAVPDGDDRWGLRAVKFPRPARLSLRTAALTAPHTLSYTAGISLSLGNGAFTVTRPSPTPTAADRV</sequence>
<evidence type="ECO:0000313" key="3">
    <source>
        <dbReference type="Proteomes" id="UP000621500"/>
    </source>
</evidence>
<organism evidence="2 3">
    <name type="scientific">Plantactinospora mayteni</name>
    <dbReference type="NCBI Taxonomy" id="566021"/>
    <lineage>
        <taxon>Bacteria</taxon>
        <taxon>Bacillati</taxon>
        <taxon>Actinomycetota</taxon>
        <taxon>Actinomycetes</taxon>
        <taxon>Micromonosporales</taxon>
        <taxon>Micromonosporaceae</taxon>
        <taxon>Plantactinospora</taxon>
    </lineage>
</organism>
<protein>
    <submittedName>
        <fullName evidence="2">Uncharacterized protein</fullName>
    </submittedName>
</protein>
<reference evidence="2 3" key="1">
    <citation type="submission" date="2021-01" db="EMBL/GenBank/DDBJ databases">
        <title>Whole genome shotgun sequence of Plantactinospora mayteni NBRC 109088.</title>
        <authorList>
            <person name="Komaki H."/>
            <person name="Tamura T."/>
        </authorList>
    </citation>
    <scope>NUCLEOTIDE SEQUENCE [LARGE SCALE GENOMIC DNA]</scope>
    <source>
        <strain evidence="2 3">NBRC 109088</strain>
    </source>
</reference>
<keyword evidence="3" id="KW-1185">Reference proteome</keyword>
<name>A0ABQ4ERG5_9ACTN</name>